<organism evidence="2 3">
    <name type="scientific">Plakobranchus ocellatus</name>
    <dbReference type="NCBI Taxonomy" id="259542"/>
    <lineage>
        <taxon>Eukaryota</taxon>
        <taxon>Metazoa</taxon>
        <taxon>Spiralia</taxon>
        <taxon>Lophotrochozoa</taxon>
        <taxon>Mollusca</taxon>
        <taxon>Gastropoda</taxon>
        <taxon>Heterobranchia</taxon>
        <taxon>Euthyneura</taxon>
        <taxon>Panpulmonata</taxon>
        <taxon>Sacoglossa</taxon>
        <taxon>Placobranchoidea</taxon>
        <taxon>Plakobranchidae</taxon>
        <taxon>Plakobranchus</taxon>
    </lineage>
</organism>
<reference evidence="2 3" key="1">
    <citation type="journal article" date="2021" name="Elife">
        <title>Chloroplast acquisition without the gene transfer in kleptoplastic sea slugs, Plakobranchus ocellatus.</title>
        <authorList>
            <person name="Maeda T."/>
            <person name="Takahashi S."/>
            <person name="Yoshida T."/>
            <person name="Shimamura S."/>
            <person name="Takaki Y."/>
            <person name="Nagai Y."/>
            <person name="Toyoda A."/>
            <person name="Suzuki Y."/>
            <person name="Arimoto A."/>
            <person name="Ishii H."/>
            <person name="Satoh N."/>
            <person name="Nishiyama T."/>
            <person name="Hasebe M."/>
            <person name="Maruyama T."/>
            <person name="Minagawa J."/>
            <person name="Obokata J."/>
            <person name="Shigenobu S."/>
        </authorList>
    </citation>
    <scope>NUCLEOTIDE SEQUENCE [LARGE SCALE GENOMIC DNA]</scope>
</reference>
<feature type="region of interest" description="Disordered" evidence="1">
    <location>
        <begin position="43"/>
        <end position="78"/>
    </location>
</feature>
<dbReference type="Proteomes" id="UP000735302">
    <property type="component" value="Unassembled WGS sequence"/>
</dbReference>
<sequence>MSGVTVRFKFPAGSGGVYILLHHVMWKGVWYLYTANPQQGDLRLSGLPSGQGAGGRARIRNRGVAEDLRSDSQPTVPP</sequence>
<accession>A0AAV3Y4I7</accession>
<evidence type="ECO:0000256" key="1">
    <source>
        <dbReference type="SAM" id="MobiDB-lite"/>
    </source>
</evidence>
<evidence type="ECO:0000313" key="2">
    <source>
        <dbReference type="EMBL" id="GFN77714.1"/>
    </source>
</evidence>
<proteinExistence type="predicted"/>
<comment type="caution">
    <text evidence="2">The sequence shown here is derived from an EMBL/GenBank/DDBJ whole genome shotgun (WGS) entry which is preliminary data.</text>
</comment>
<keyword evidence="3" id="KW-1185">Reference proteome</keyword>
<protein>
    <submittedName>
        <fullName evidence="2">Uncharacterized protein</fullName>
    </submittedName>
</protein>
<dbReference type="EMBL" id="BLXT01000501">
    <property type="protein sequence ID" value="GFN77714.1"/>
    <property type="molecule type" value="Genomic_DNA"/>
</dbReference>
<name>A0AAV3Y4I7_9GAST</name>
<evidence type="ECO:0000313" key="3">
    <source>
        <dbReference type="Proteomes" id="UP000735302"/>
    </source>
</evidence>
<dbReference type="AlphaFoldDB" id="A0AAV3Y4I7"/>
<gene>
    <name evidence="2" type="ORF">PoB_000422000</name>
</gene>